<evidence type="ECO:0000313" key="2">
    <source>
        <dbReference type="EMBL" id="CRY68798.1"/>
    </source>
</evidence>
<accession>A0A0T9QD25</accession>
<organism evidence="1 4">
    <name type="scientific">Yersinia pekkanenii</name>
    <dbReference type="NCBI Taxonomy" id="1288385"/>
    <lineage>
        <taxon>Bacteria</taxon>
        <taxon>Pseudomonadati</taxon>
        <taxon>Pseudomonadota</taxon>
        <taxon>Gammaproteobacteria</taxon>
        <taxon>Enterobacterales</taxon>
        <taxon>Yersiniaceae</taxon>
        <taxon>Yersinia</taxon>
    </lineage>
</organism>
<proteinExistence type="predicted"/>
<dbReference type="RefSeq" id="WP_235801402.1">
    <property type="nucleotide sequence ID" value="NZ_CAWMMU010000026.1"/>
</dbReference>
<keyword evidence="3" id="KW-1185">Reference proteome</keyword>
<evidence type="ECO:0000313" key="4">
    <source>
        <dbReference type="Proteomes" id="UP000045840"/>
    </source>
</evidence>
<dbReference type="Proteomes" id="UP000045840">
    <property type="component" value="Unassembled WGS sequence"/>
</dbReference>
<dbReference type="AlphaFoldDB" id="A0A0T9QD25"/>
<dbReference type="STRING" id="1288385.ERS137968_03926"/>
<protein>
    <recommendedName>
        <fullName evidence="5">Hemolysin XhlA</fullName>
    </recommendedName>
</protein>
<name>A0A0T9QD25_9GAMM</name>
<dbReference type="EMBL" id="CQAZ01000026">
    <property type="protein sequence ID" value="CNI05772.1"/>
    <property type="molecule type" value="Genomic_DNA"/>
</dbReference>
<gene>
    <name evidence="1" type="ORF">ERS008529_02939</name>
    <name evidence="2" type="ORF">ERS137968_03926</name>
</gene>
<reference evidence="2 3" key="1">
    <citation type="submission" date="2015-03" db="EMBL/GenBank/DDBJ databases">
        <authorList>
            <consortium name="Pathogen Informatics"/>
            <person name="Murphy D."/>
        </authorList>
    </citation>
    <scope>NUCLEOTIDE SEQUENCE [LARGE SCALE GENOMIC DNA]</scope>
    <source>
        <strain evidence="3">type strain: CIP110230</strain>
        <strain evidence="2">Type strain: CIP110230</strain>
    </source>
</reference>
<dbReference type="EMBL" id="CWJL01000026">
    <property type="protein sequence ID" value="CRY68798.1"/>
    <property type="molecule type" value="Genomic_DNA"/>
</dbReference>
<evidence type="ECO:0008006" key="5">
    <source>
        <dbReference type="Google" id="ProtNLM"/>
    </source>
</evidence>
<evidence type="ECO:0000313" key="3">
    <source>
        <dbReference type="Proteomes" id="UP000044625"/>
    </source>
</evidence>
<dbReference type="Proteomes" id="UP000044625">
    <property type="component" value="Unassembled WGS sequence"/>
</dbReference>
<sequence>MDNGLKDKKVLFGDFPQHGGGDGGSGMLEVRIVKLEANVEDIKANLAVARVDISSVRDTCANTSRDVAVLLQKQIDIDNKLSQKPSLSEMNSSISSAINKQIAWTVGTGLAILGLAKFIF</sequence>
<reference evidence="4" key="3">
    <citation type="submission" date="2015-03" db="EMBL/GenBank/DDBJ databases">
        <authorList>
            <consortium name="Pathogen Informatics"/>
        </authorList>
    </citation>
    <scope>NUCLEOTIDE SEQUENCE [LARGE SCALE GENOMIC DNA]</scope>
    <source>
        <strain evidence="4">A125KOH2</strain>
    </source>
</reference>
<evidence type="ECO:0000313" key="1">
    <source>
        <dbReference type="EMBL" id="CNI05772.1"/>
    </source>
</evidence>
<reference evidence="1" key="2">
    <citation type="submission" date="2015-03" db="EMBL/GenBank/DDBJ databases">
        <authorList>
            <person name="Murphy D."/>
        </authorList>
    </citation>
    <scope>NUCLEOTIDE SEQUENCE [LARGE SCALE GENOMIC DNA]</scope>
    <source>
        <strain evidence="1">A125KOH2</strain>
    </source>
</reference>